<name>A0A2S0MKY0_9RHOB</name>
<evidence type="ECO:0000256" key="1">
    <source>
        <dbReference type="SAM" id="SignalP"/>
    </source>
</evidence>
<keyword evidence="1" id="KW-0732">Signal</keyword>
<dbReference type="PANTHER" id="PTHR38008:SF2">
    <property type="entry name" value="HEMOLYSIN"/>
    <property type="match status" value="1"/>
</dbReference>
<dbReference type="EMBL" id="CP027665">
    <property type="protein sequence ID" value="AVO36526.1"/>
    <property type="molecule type" value="Genomic_DNA"/>
</dbReference>
<dbReference type="PROSITE" id="PS51257">
    <property type="entry name" value="PROKAR_LIPOPROTEIN"/>
    <property type="match status" value="1"/>
</dbReference>
<keyword evidence="3" id="KW-1185">Reference proteome</keyword>
<dbReference type="PANTHER" id="PTHR38008">
    <property type="entry name" value="HEMOLYSIN-RELATED"/>
    <property type="match status" value="1"/>
</dbReference>
<protein>
    <submittedName>
        <fullName evidence="2">DUF333 domain-containing protein</fullName>
    </submittedName>
</protein>
<accession>A0A2S0MKY0</accession>
<proteinExistence type="predicted"/>
<organism evidence="2 3">
    <name type="scientific">Pukyongiella litopenaei</name>
    <dbReference type="NCBI Taxonomy" id="2605946"/>
    <lineage>
        <taxon>Bacteria</taxon>
        <taxon>Pseudomonadati</taxon>
        <taxon>Pseudomonadota</taxon>
        <taxon>Alphaproteobacteria</taxon>
        <taxon>Rhodobacterales</taxon>
        <taxon>Paracoccaceae</taxon>
        <taxon>Pukyongiella</taxon>
    </lineage>
</organism>
<dbReference type="InterPro" id="IPR005590">
    <property type="entry name" value="DUF333"/>
</dbReference>
<feature type="chain" id="PRO_5015620686" evidence="1">
    <location>
        <begin position="19"/>
        <end position="74"/>
    </location>
</feature>
<dbReference type="RefSeq" id="WP_106470841.1">
    <property type="nucleotide sequence ID" value="NZ_CP027665.1"/>
</dbReference>
<sequence>MRHILAPALCCVALAACAEDPPQTGLANPAASFCVEQGGRHEIRDTTDGQTGICILPDGREVDAWAYFREQTGG</sequence>
<feature type="signal peptide" evidence="1">
    <location>
        <begin position="1"/>
        <end position="18"/>
    </location>
</feature>
<evidence type="ECO:0000313" key="3">
    <source>
        <dbReference type="Proteomes" id="UP000237655"/>
    </source>
</evidence>
<dbReference type="AlphaFoldDB" id="A0A2S0MKY0"/>
<gene>
    <name evidence="2" type="ORF">C6Y53_01600</name>
</gene>
<dbReference type="Pfam" id="PF03891">
    <property type="entry name" value="DUF333"/>
    <property type="match status" value="1"/>
</dbReference>
<dbReference type="KEGG" id="thas:C6Y53_01600"/>
<evidence type="ECO:0000313" key="2">
    <source>
        <dbReference type="EMBL" id="AVO36526.1"/>
    </source>
</evidence>
<dbReference type="Proteomes" id="UP000237655">
    <property type="component" value="Chromosome"/>
</dbReference>
<reference evidence="3" key="1">
    <citation type="submission" date="2018-03" db="EMBL/GenBank/DDBJ databases">
        <title>Genomic analysis of the strain SH-1 isolated from shrimp intestine.</title>
        <authorList>
            <person name="Kim Y.-S."/>
            <person name="Kim S.-E."/>
            <person name="Kim K.-H."/>
        </authorList>
    </citation>
    <scope>NUCLEOTIDE SEQUENCE [LARGE SCALE GENOMIC DNA]</scope>
    <source>
        <strain evidence="3">SH-1</strain>
    </source>
</reference>